<reference evidence="3" key="1">
    <citation type="submission" date="2019-08" db="EMBL/GenBank/DDBJ databases">
        <title>Reference gene set and small RNA set construction with multiple tissues from Davidia involucrata Baill.</title>
        <authorList>
            <person name="Yang H."/>
            <person name="Zhou C."/>
            <person name="Li G."/>
            <person name="Wang J."/>
            <person name="Gao P."/>
            <person name="Wang M."/>
            <person name="Wang R."/>
            <person name="Zhao Y."/>
        </authorList>
    </citation>
    <scope>NUCLEOTIDE SEQUENCE</scope>
    <source>
        <tissue evidence="3">Mixed with DoveR01_LX</tissue>
    </source>
</reference>
<evidence type="ECO:0000313" key="3">
    <source>
        <dbReference type="EMBL" id="MPA69619.1"/>
    </source>
</evidence>
<keyword evidence="2" id="KW-0472">Membrane</keyword>
<evidence type="ECO:0008006" key="4">
    <source>
        <dbReference type="Google" id="ProtNLM"/>
    </source>
</evidence>
<evidence type="ECO:0000256" key="1">
    <source>
        <dbReference type="SAM" id="MobiDB-lite"/>
    </source>
</evidence>
<accession>A0A5B7BLA5</accession>
<feature type="region of interest" description="Disordered" evidence="1">
    <location>
        <begin position="221"/>
        <end position="252"/>
    </location>
</feature>
<dbReference type="PANTHER" id="PTHR34188:SF5">
    <property type="entry name" value="OS05G0131900 PROTEIN"/>
    <property type="match status" value="1"/>
</dbReference>
<protein>
    <recommendedName>
        <fullName evidence="4">Transmembrane protein</fullName>
    </recommendedName>
</protein>
<feature type="region of interest" description="Disordered" evidence="1">
    <location>
        <begin position="99"/>
        <end position="129"/>
    </location>
</feature>
<feature type="compositionally biased region" description="Low complexity" evidence="1">
    <location>
        <begin position="221"/>
        <end position="231"/>
    </location>
</feature>
<evidence type="ECO:0000256" key="2">
    <source>
        <dbReference type="SAM" id="Phobius"/>
    </source>
</evidence>
<gene>
    <name evidence="3" type="ORF">Din_039060</name>
</gene>
<dbReference type="PANTHER" id="PTHR34188">
    <property type="entry name" value="OS01G0299500 PROTEIN"/>
    <property type="match status" value="1"/>
</dbReference>
<feature type="transmembrane region" description="Helical" evidence="2">
    <location>
        <begin position="169"/>
        <end position="188"/>
    </location>
</feature>
<dbReference type="EMBL" id="GHES01039060">
    <property type="protein sequence ID" value="MPA69619.1"/>
    <property type="molecule type" value="Transcribed_RNA"/>
</dbReference>
<sequence length="252" mass="27241">MDNITSKERDLAVDLESGEITSEEDTSKDLISGNRQAKNLLTRVVSGLLGFKGLVGGQSGVNSCSNLGKFSEVAVENVELLPDKNLVEEDSGEHVAIMDKNRVKEKRKKTNYKKAPKPPRPPKGPSLDAADLKLVKEISELAMKKRARIERMKALKNMKASSSSSNSSVPAMVITLLFCLVILFQGLCSRSSSSESFHGSPEPAVVTQDLISVQFYNNLSTSDSTGHSSESPNSVEQASGSESRSPVWIGQN</sequence>
<feature type="compositionally biased region" description="Polar residues" evidence="1">
    <location>
        <begin position="232"/>
        <end position="252"/>
    </location>
</feature>
<feature type="compositionally biased region" description="Basic residues" evidence="1">
    <location>
        <begin position="103"/>
        <end position="117"/>
    </location>
</feature>
<dbReference type="AlphaFoldDB" id="A0A5B7BLA5"/>
<proteinExistence type="predicted"/>
<keyword evidence="2" id="KW-0812">Transmembrane</keyword>
<keyword evidence="2" id="KW-1133">Transmembrane helix</keyword>
<organism evidence="3">
    <name type="scientific">Davidia involucrata</name>
    <name type="common">Dove tree</name>
    <dbReference type="NCBI Taxonomy" id="16924"/>
    <lineage>
        <taxon>Eukaryota</taxon>
        <taxon>Viridiplantae</taxon>
        <taxon>Streptophyta</taxon>
        <taxon>Embryophyta</taxon>
        <taxon>Tracheophyta</taxon>
        <taxon>Spermatophyta</taxon>
        <taxon>Magnoliopsida</taxon>
        <taxon>eudicotyledons</taxon>
        <taxon>Gunneridae</taxon>
        <taxon>Pentapetalae</taxon>
        <taxon>asterids</taxon>
        <taxon>Cornales</taxon>
        <taxon>Nyssaceae</taxon>
        <taxon>Davidia</taxon>
    </lineage>
</organism>
<name>A0A5B7BLA5_DAVIN</name>